<sequence>MSTEELAGSGLLEDLDGLNKSMSSGSWLGTDLSGLAVVGDVVGLMVDPIGTLIDWGASFLLEHFEPLKGWLDDLAGNGDAVQADGQSWLACAAAVAQRADELESRTQALVGEFEGLTASTFRSRSASTVGALRSGAQALEAVATAYSILSGVVSAVHDLVRDVLAEIIGTLASAIIEIVGTVGLASGGVVAQIQIKVGAAVTSLTDSVTGVVTSAKNLVSHLHDARGILESITNLLKKAPDTSLAAIIPSGMWVRRTKNGLDVVERGHFTNSFADAAHTAQVLDELETIRQVNLTTARELQPSLAERLARYDLPPSAGNADQIGNTLDKLRRQSIDDLELIQIRQMSSDLTSSRNGARYAAERMGHAGLDHAWHERGIYNLGLGGPGTGAGHLDDFAIHHSGTEFHIGESKGGGARMGTYSVDGVRVRQGSAAYIGDRLGTDTSFHELMSMNQDVWHDIKTGRMTLHSDVSFTRTADPEKIRFTTTPITLAPHHMDNIDAKIAAWTDAAGRGDTPWIRHR</sequence>
<dbReference type="Proteomes" id="UP000759246">
    <property type="component" value="Unassembled WGS sequence"/>
</dbReference>
<gene>
    <name evidence="1" type="ORF">HXK09_04450</name>
</gene>
<dbReference type="AlphaFoldDB" id="A0A929WVL1"/>
<name>A0A929WVL1_9ACTO</name>
<evidence type="ECO:0000313" key="2">
    <source>
        <dbReference type="Proteomes" id="UP000759246"/>
    </source>
</evidence>
<organism evidence="1 2">
    <name type="scientific">Actinomyces bouchesdurhonensis</name>
    <dbReference type="NCBI Taxonomy" id="1852361"/>
    <lineage>
        <taxon>Bacteria</taxon>
        <taxon>Bacillati</taxon>
        <taxon>Actinomycetota</taxon>
        <taxon>Actinomycetes</taxon>
        <taxon>Actinomycetales</taxon>
        <taxon>Actinomycetaceae</taxon>
        <taxon>Actinomyces</taxon>
    </lineage>
</organism>
<dbReference type="EMBL" id="JABZGF010000104">
    <property type="protein sequence ID" value="MBF0966402.1"/>
    <property type="molecule type" value="Genomic_DNA"/>
</dbReference>
<comment type="caution">
    <text evidence="1">The sequence shown here is derived from an EMBL/GenBank/DDBJ whole genome shotgun (WGS) entry which is preliminary data.</text>
</comment>
<accession>A0A929WVL1</accession>
<protein>
    <submittedName>
        <fullName evidence="1">Uncharacterized protein</fullName>
    </submittedName>
</protein>
<proteinExistence type="predicted"/>
<evidence type="ECO:0000313" key="1">
    <source>
        <dbReference type="EMBL" id="MBF0966402.1"/>
    </source>
</evidence>
<reference evidence="1" key="1">
    <citation type="submission" date="2020-04" db="EMBL/GenBank/DDBJ databases">
        <title>Deep metagenomics examines the oral microbiome during advanced dental caries in children, revealing novel taxa and co-occurrences with host molecules.</title>
        <authorList>
            <person name="Baker J.L."/>
            <person name="Morton J.T."/>
            <person name="Dinis M."/>
            <person name="Alvarez R."/>
            <person name="Tran N.C."/>
            <person name="Knight R."/>
            <person name="Edlund A."/>
        </authorList>
    </citation>
    <scope>NUCLEOTIDE SEQUENCE</scope>
    <source>
        <strain evidence="1">JCVI_30_bin.13</strain>
    </source>
</reference>